<evidence type="ECO:0000313" key="2">
    <source>
        <dbReference type="EMBL" id="SDU28236.1"/>
    </source>
</evidence>
<dbReference type="EMBL" id="LT629791">
    <property type="protein sequence ID" value="SDU28236.1"/>
    <property type="molecule type" value="Genomic_DNA"/>
</dbReference>
<reference evidence="3" key="1">
    <citation type="submission" date="2016-10" db="EMBL/GenBank/DDBJ databases">
        <authorList>
            <person name="Varghese N."/>
            <person name="Submissions S."/>
        </authorList>
    </citation>
    <scope>NUCLEOTIDE SEQUENCE [LARGE SCALE GENOMIC DNA]</scope>
    <source>
        <strain evidence="3">DSM 45079</strain>
    </source>
</reference>
<dbReference type="RefSeq" id="WP_046771925.1">
    <property type="nucleotide sequence ID" value="NZ_LBMC01000053.1"/>
</dbReference>
<organism evidence="2 3">
    <name type="scientific">Jiangella alkaliphila</name>
    <dbReference type="NCBI Taxonomy" id="419479"/>
    <lineage>
        <taxon>Bacteria</taxon>
        <taxon>Bacillati</taxon>
        <taxon>Actinomycetota</taxon>
        <taxon>Actinomycetes</taxon>
        <taxon>Jiangellales</taxon>
        <taxon>Jiangellaceae</taxon>
        <taxon>Jiangella</taxon>
    </lineage>
</organism>
<dbReference type="OrthoDB" id="5192822at2"/>
<gene>
    <name evidence="2" type="ORF">SAMN04488563_0902</name>
</gene>
<name>A0A1H2H8U9_9ACTN</name>
<accession>A0A1H2H8U9</accession>
<proteinExistence type="predicted"/>
<dbReference type="SUPFAM" id="SSF101262">
    <property type="entry name" value="Methenyltetrahydrofolate cyclohydrolase-like"/>
    <property type="match status" value="1"/>
</dbReference>
<dbReference type="AlphaFoldDB" id="A0A1H2H8U9"/>
<feature type="domain" description="Cyclodeaminase/cyclohydrolase" evidence="1">
    <location>
        <begin position="5"/>
        <end position="183"/>
    </location>
</feature>
<dbReference type="Proteomes" id="UP000182977">
    <property type="component" value="Chromosome I"/>
</dbReference>
<dbReference type="InterPro" id="IPR036178">
    <property type="entry name" value="Formintransfe-cycloase-like_sf"/>
</dbReference>
<dbReference type="GO" id="GO:0003824">
    <property type="term" value="F:catalytic activity"/>
    <property type="evidence" value="ECO:0007669"/>
    <property type="project" value="InterPro"/>
</dbReference>
<evidence type="ECO:0000313" key="3">
    <source>
        <dbReference type="Proteomes" id="UP000182977"/>
    </source>
</evidence>
<dbReference type="Gene3D" id="1.20.120.680">
    <property type="entry name" value="Formiminotetrahydrofolate cyclodeaminase monomer, up-and-down helical bundle"/>
    <property type="match status" value="1"/>
</dbReference>
<sequence length="206" mass="21089">MRDETIGAFLDGLAARVPAPGGGAVAALHAAQSAALLGMVARYSTGPKYEQYADVVERVLVKADALRTDALELAEDDAEAFFAVTETYQLPQDTDEEKAARSAAIATALAAAAEPPAAVIIAATHLVAMAEELLPVGNPNVVTDVAAAAEAARAAATTARLNVEINLAGVTDQAVRDRLTATAGEVDDLAARADQVTAAVRQQVGE</sequence>
<keyword evidence="3" id="KW-1185">Reference proteome</keyword>
<evidence type="ECO:0000259" key="1">
    <source>
        <dbReference type="Pfam" id="PF04961"/>
    </source>
</evidence>
<dbReference type="InterPro" id="IPR007044">
    <property type="entry name" value="Cyclodeamin/CycHdrlase"/>
</dbReference>
<dbReference type="STRING" id="419479.SAMN04488563_0902"/>
<dbReference type="Pfam" id="PF04961">
    <property type="entry name" value="FTCD_C"/>
    <property type="match status" value="1"/>
</dbReference>
<protein>
    <submittedName>
        <fullName evidence="2">Formiminotetrahydrofolate cyclodeaminase</fullName>
    </submittedName>
</protein>